<feature type="transmembrane region" description="Helical" evidence="1">
    <location>
        <begin position="113"/>
        <end position="131"/>
    </location>
</feature>
<keyword evidence="3" id="KW-1185">Reference proteome</keyword>
<protein>
    <submittedName>
        <fullName evidence="2">Uncharacterized protein</fullName>
    </submittedName>
</protein>
<dbReference type="Proteomes" id="UP000326837">
    <property type="component" value="Chromosome"/>
</dbReference>
<evidence type="ECO:0000256" key="1">
    <source>
        <dbReference type="SAM" id="Phobius"/>
    </source>
</evidence>
<accession>A0A5K7X7A8</accession>
<dbReference type="AlphaFoldDB" id="A0A5K7X7A8"/>
<dbReference type="KEGG" id="lpav:PLANPX_1339"/>
<evidence type="ECO:0000313" key="3">
    <source>
        <dbReference type="Proteomes" id="UP000326837"/>
    </source>
</evidence>
<keyword evidence="1" id="KW-0812">Transmembrane</keyword>
<keyword evidence="1" id="KW-1133">Transmembrane helix</keyword>
<feature type="transmembrane region" description="Helical" evidence="1">
    <location>
        <begin position="85"/>
        <end position="107"/>
    </location>
</feature>
<evidence type="ECO:0000313" key="2">
    <source>
        <dbReference type="EMBL" id="BBO31727.1"/>
    </source>
</evidence>
<reference evidence="3" key="1">
    <citation type="submission" date="2019-10" db="EMBL/GenBank/DDBJ databases">
        <title>Lacipirellula parvula gen. nov., sp. nov., representing a lineage of planctomycetes widespread in freshwater anoxic habitats, and description of the family Lacipirellulaceae.</title>
        <authorList>
            <person name="Dedysh S.N."/>
            <person name="Kulichevskaya I.S."/>
            <person name="Beletsky A.V."/>
            <person name="Rakitin A.L."/>
            <person name="Mardanov A.V."/>
            <person name="Ivanova A.A."/>
            <person name="Saltykova V.X."/>
            <person name="Rijpstra W.I.C."/>
            <person name="Sinninghe Damste J.S."/>
            <person name="Ravin N.V."/>
        </authorList>
    </citation>
    <scope>NUCLEOTIDE SEQUENCE [LARGE SCALE GENOMIC DNA]</scope>
    <source>
        <strain evidence="3">PX69</strain>
    </source>
</reference>
<proteinExistence type="predicted"/>
<dbReference type="RefSeq" id="WP_152097815.1">
    <property type="nucleotide sequence ID" value="NZ_AP021861.1"/>
</dbReference>
<sequence>MSDLKGGGELGSLAQAARGSHLKSARSILIAVGILTIVVNIGLGIFAKNLVDSEIEKELRNASAQGMQVDPVVLEEFRSSAIRSVWVSAVLWSLTGVVFIGLGIAVYKYPVPATVAGLVLYIGCFAVGVMLDPASIAKGIIIKVIIVAGLFKAMKAAIESEKEQPASGLDALPASG</sequence>
<organism evidence="2 3">
    <name type="scientific">Lacipirellula parvula</name>
    <dbReference type="NCBI Taxonomy" id="2650471"/>
    <lineage>
        <taxon>Bacteria</taxon>
        <taxon>Pseudomonadati</taxon>
        <taxon>Planctomycetota</taxon>
        <taxon>Planctomycetia</taxon>
        <taxon>Pirellulales</taxon>
        <taxon>Lacipirellulaceae</taxon>
        <taxon>Lacipirellula</taxon>
    </lineage>
</organism>
<feature type="transmembrane region" description="Helical" evidence="1">
    <location>
        <begin position="28"/>
        <end position="47"/>
    </location>
</feature>
<keyword evidence="1" id="KW-0472">Membrane</keyword>
<dbReference type="EMBL" id="AP021861">
    <property type="protein sequence ID" value="BBO31727.1"/>
    <property type="molecule type" value="Genomic_DNA"/>
</dbReference>
<name>A0A5K7X7A8_9BACT</name>
<gene>
    <name evidence="2" type="ORF">PLANPX_1339</name>
</gene>